<dbReference type="Pfam" id="PF02446">
    <property type="entry name" value="Glyco_hydro_77"/>
    <property type="match status" value="2"/>
</dbReference>
<dbReference type="STRING" id="700015.Corgl_1074"/>
<dbReference type="SMART" id="SM00642">
    <property type="entry name" value="Aamy"/>
    <property type="match status" value="1"/>
</dbReference>
<protein>
    <recommendedName>
        <fullName evidence="4">4-alpha-glucanotransferase</fullName>
        <ecNumber evidence="3">2.4.1.25</ecNumber>
    </recommendedName>
    <alternativeName>
        <fullName evidence="8">Amylomaltase</fullName>
    </alternativeName>
    <alternativeName>
        <fullName evidence="9">Disproportionating enzyme</fullName>
    </alternativeName>
</protein>
<dbReference type="Proteomes" id="UP000006851">
    <property type="component" value="Chromosome"/>
</dbReference>
<keyword evidence="12" id="KW-1185">Reference proteome</keyword>
<evidence type="ECO:0000256" key="2">
    <source>
        <dbReference type="ARBA" id="ARBA00005684"/>
    </source>
</evidence>
<dbReference type="OrthoDB" id="9811841at2"/>
<evidence type="ECO:0000313" key="12">
    <source>
        <dbReference type="Proteomes" id="UP000006851"/>
    </source>
</evidence>
<dbReference type="eggNOG" id="COG0366">
    <property type="taxonomic scope" value="Bacteria"/>
</dbReference>
<keyword evidence="7" id="KW-0119">Carbohydrate metabolism</keyword>
<reference evidence="12" key="1">
    <citation type="journal article" date="2013" name="Stand. Genomic Sci.">
        <title>Complete genome sequence of Coriobacterium glomerans type strain (PW2(T)) from the midgut of Pyrrhocoris apterus L. (red soldier bug).</title>
        <authorList>
            <person name="Stackebrandt E."/>
            <person name="Zeytun A."/>
            <person name="Lapidus A."/>
            <person name="Nolan M."/>
            <person name="Lucas S."/>
            <person name="Hammon N."/>
            <person name="Deshpande S."/>
            <person name="Cheng J.F."/>
            <person name="Tapia R."/>
            <person name="Goodwin L.A."/>
            <person name="Pitluck S."/>
            <person name="Liolios K."/>
            <person name="Pagani I."/>
            <person name="Ivanova N."/>
            <person name="Mavromatis K."/>
            <person name="Mikhailova N."/>
            <person name="Huntemann M."/>
            <person name="Pati A."/>
            <person name="Chen A."/>
            <person name="Palaniappan K."/>
            <person name="Chang Y.J."/>
            <person name="Land M."/>
            <person name="Hauser L."/>
            <person name="Rohde M."/>
            <person name="Pukall R."/>
            <person name="Goker M."/>
            <person name="Detter J.C."/>
            <person name="Woyke T."/>
            <person name="Bristow J."/>
            <person name="Eisen J.A."/>
            <person name="Markowitz V."/>
            <person name="Hugenholtz P."/>
            <person name="Kyrpides N.C."/>
            <person name="Klenk H.P."/>
        </authorList>
    </citation>
    <scope>NUCLEOTIDE SEQUENCE</scope>
    <source>
        <strain evidence="12">ATCC 49209 / DSM 20642 / JCM 10262 / PW2</strain>
    </source>
</reference>
<dbReference type="InterPro" id="IPR017853">
    <property type="entry name" value="GH"/>
</dbReference>
<evidence type="ECO:0000256" key="5">
    <source>
        <dbReference type="ARBA" id="ARBA00022676"/>
    </source>
</evidence>
<dbReference type="GO" id="GO:0004134">
    <property type="term" value="F:4-alpha-glucanotransferase activity"/>
    <property type="evidence" value="ECO:0007669"/>
    <property type="project" value="UniProtKB-EC"/>
</dbReference>
<accession>F2N9S9</accession>
<dbReference type="PANTHER" id="PTHR32438:SF5">
    <property type="entry name" value="4-ALPHA-GLUCANOTRANSFERASE DPE1, CHLOROPLASTIC_AMYLOPLASTIC"/>
    <property type="match status" value="1"/>
</dbReference>
<dbReference type="Gene3D" id="3.90.400.10">
    <property type="entry name" value="Oligo-1,6-glucosidase, Domain 2"/>
    <property type="match status" value="1"/>
</dbReference>
<organism evidence="11 12">
    <name type="scientific">Coriobacterium glomerans (strain ATCC 49209 / DSM 20642 / JCM 10262 / PW2)</name>
    <dbReference type="NCBI Taxonomy" id="700015"/>
    <lineage>
        <taxon>Bacteria</taxon>
        <taxon>Bacillati</taxon>
        <taxon>Actinomycetota</taxon>
        <taxon>Coriobacteriia</taxon>
        <taxon>Coriobacteriales</taxon>
        <taxon>Coriobacteriaceae</taxon>
        <taxon>Coriobacterium</taxon>
    </lineage>
</organism>
<dbReference type="EMBL" id="CP002628">
    <property type="protein sequence ID" value="AEB07182.1"/>
    <property type="molecule type" value="Genomic_DNA"/>
</dbReference>
<dbReference type="KEGG" id="cgo:Corgl_1074"/>
<evidence type="ECO:0000256" key="1">
    <source>
        <dbReference type="ARBA" id="ARBA00000439"/>
    </source>
</evidence>
<dbReference type="InterPro" id="IPR013780">
    <property type="entry name" value="Glyco_hydro_b"/>
</dbReference>
<evidence type="ECO:0000256" key="4">
    <source>
        <dbReference type="ARBA" id="ARBA00020295"/>
    </source>
</evidence>
<keyword evidence="6" id="KW-0808">Transferase</keyword>
<evidence type="ECO:0000256" key="9">
    <source>
        <dbReference type="ARBA" id="ARBA00031501"/>
    </source>
</evidence>
<comment type="similarity">
    <text evidence="2">Belongs to the disproportionating enzyme family.</text>
</comment>
<dbReference type="Gene3D" id="2.60.40.10">
    <property type="entry name" value="Immunoglobulins"/>
    <property type="match status" value="1"/>
</dbReference>
<dbReference type="InterPro" id="IPR013783">
    <property type="entry name" value="Ig-like_fold"/>
</dbReference>
<keyword evidence="5" id="KW-0328">Glycosyltransferase</keyword>
<feature type="domain" description="Glycosyl hydrolase family 13 catalytic" evidence="10">
    <location>
        <begin position="137"/>
        <end position="552"/>
    </location>
</feature>
<dbReference type="InterPro" id="IPR003385">
    <property type="entry name" value="Glyco_hydro_77"/>
</dbReference>
<dbReference type="SUPFAM" id="SSF51445">
    <property type="entry name" value="(Trans)glycosidases"/>
    <property type="match status" value="2"/>
</dbReference>
<sequence length="1099" mass="121959">MKLRHNSRSCDCRAPFGAVRAGTTVRLAVHVEDADFASIRLSLRTWVDGRGERIDDMPAVGNGTFEVSLACPEPEIVWYLFIARAADGTATYLGAPTGRTGGEGVAYASIDAPSFQITVFQHRAIRPTWYEHGIVYQIFPDRYRRDAGWRERTAAVLDRPRAGIARRLVEDWNEPPSYRRANDGSIACWDFYGGSLKGIEDDLQRLAELGVSAIYLNPIFEAASNHRYDTADYLSIDPILGTEKDFRHLCAAARERGISIILDGVFNHTGDDSIYFNRYGNYPGAGAWSGPESPWRDAYKFDDDGGYRCWWGVKNMPDLNQDSPLVRELILGADGVVRHWLRAGARGWRLDVADELSDGFIADIKRAVMEERPDGLVLGEVWEDASNKSSYGKLRRYLLGQELDSAMNYPFRSMVIDYLLGVRSARDTAETIESLRENYPPEALACALNLLGSHDKPRIASVLGGGPDESQLPESERGTWRLDPHAMGLAKGRFWLASLMQMTFPGVPSIYYGDEYGLEGLSDPGNRRTLPDERDVFDHDMLTIVRNAAALRRALPLMVTGDISAEARSDDVLSYTRRDASGLSATVILNSDCASQHAVSIPMLGQAASDLISGRELGRNEDGTVTVELAPLGSAVVHFHDRRRMQKPLAPGAGIMCHLTSMPTEDGRAGRLGAAARRFIDRLHAMGARYWQVLPVNPTDGFNSPYAGPSAFAGSSALLPGTAGEIERDFESWRDTGGEHDAAFLEFAQTQAAWLAPYCAFMAIKRHMGGASRHEWPARFKRYDPSLLDDGDLAREARFQAYLQFCFETAWGEMSAYAHERGIEIIGDIPMYVSDESADVWSAPELFNLDDDGRPTEVAGAPPDDFAPDGQLWGNPTFRWDRMRHDGFTWWLARLRRAQRLYDHVRLDHFLGYHSYFSIPAGGACSAGRWLPGPGADLFQLAYDAWGPLPFIAEDLGYLTPGVRALCATCGFPGMDVMQFEDYDVRAGFYPQAGKICYTSTHDTSTLIGFCERSYANGDREQARRIAEALLGAALHSDADVVITPLQDILELDDQARMNVPGVAEGNWTWRAREADVIDAVPRIREMLERSGRISAASR</sequence>
<dbReference type="HOGENOM" id="CLU_007997_1_1_11"/>
<dbReference type="Gene3D" id="3.20.20.80">
    <property type="entry name" value="Glycosidases"/>
    <property type="match status" value="3"/>
</dbReference>
<dbReference type="Gene3D" id="2.60.40.1180">
    <property type="entry name" value="Golgi alpha-mannosidase II"/>
    <property type="match status" value="1"/>
</dbReference>
<gene>
    <name evidence="11" type="ordered locus">Corgl_1074</name>
</gene>
<dbReference type="Pfam" id="PF00128">
    <property type="entry name" value="Alpha-amylase"/>
    <property type="match status" value="1"/>
</dbReference>
<comment type="catalytic activity">
    <reaction evidence="1">
        <text>Transfers a segment of a (1-&gt;4)-alpha-D-glucan to a new position in an acceptor, which may be glucose or a (1-&gt;4)-alpha-D-glucan.</text>
        <dbReference type="EC" id="2.4.1.25"/>
    </reaction>
</comment>
<dbReference type="GO" id="GO:0005975">
    <property type="term" value="P:carbohydrate metabolic process"/>
    <property type="evidence" value="ECO:0007669"/>
    <property type="project" value="InterPro"/>
</dbReference>
<evidence type="ECO:0000256" key="8">
    <source>
        <dbReference type="ARBA" id="ARBA00031423"/>
    </source>
</evidence>
<dbReference type="CDD" id="cd11338">
    <property type="entry name" value="AmyAc_CMD"/>
    <property type="match status" value="1"/>
</dbReference>
<evidence type="ECO:0000313" key="11">
    <source>
        <dbReference type="EMBL" id="AEB07182.1"/>
    </source>
</evidence>
<evidence type="ECO:0000256" key="3">
    <source>
        <dbReference type="ARBA" id="ARBA00012560"/>
    </source>
</evidence>
<evidence type="ECO:0000256" key="6">
    <source>
        <dbReference type="ARBA" id="ARBA00022679"/>
    </source>
</evidence>
<dbReference type="EC" id="2.4.1.25" evidence="3"/>
<dbReference type="eggNOG" id="COG1640">
    <property type="taxonomic scope" value="Bacteria"/>
</dbReference>
<dbReference type="PANTHER" id="PTHR32438">
    <property type="entry name" value="4-ALPHA-GLUCANOTRANSFERASE DPE1, CHLOROPLASTIC/AMYLOPLASTIC"/>
    <property type="match status" value="1"/>
</dbReference>
<dbReference type="AlphaFoldDB" id="F2N9S9"/>
<evidence type="ECO:0000259" key="10">
    <source>
        <dbReference type="SMART" id="SM00642"/>
    </source>
</evidence>
<proteinExistence type="inferred from homology"/>
<dbReference type="InterPro" id="IPR045857">
    <property type="entry name" value="O16G_dom_2"/>
</dbReference>
<dbReference type="InterPro" id="IPR006047">
    <property type="entry name" value="GH13_cat_dom"/>
</dbReference>
<name>F2N9S9_CORGP</name>
<dbReference type="RefSeq" id="WP_013708925.1">
    <property type="nucleotide sequence ID" value="NC_015389.1"/>
</dbReference>
<evidence type="ECO:0000256" key="7">
    <source>
        <dbReference type="ARBA" id="ARBA00023277"/>
    </source>
</evidence>